<evidence type="ECO:0008006" key="3">
    <source>
        <dbReference type="Google" id="ProtNLM"/>
    </source>
</evidence>
<dbReference type="AlphaFoldDB" id="M0MS15"/>
<organism evidence="1 2">
    <name type="scientific">Halococcus morrhuae DSM 1307</name>
    <dbReference type="NCBI Taxonomy" id="931277"/>
    <lineage>
        <taxon>Archaea</taxon>
        <taxon>Methanobacteriati</taxon>
        <taxon>Methanobacteriota</taxon>
        <taxon>Stenosarchaea group</taxon>
        <taxon>Halobacteria</taxon>
        <taxon>Halobacteriales</taxon>
        <taxon>Halococcaceae</taxon>
        <taxon>Halococcus</taxon>
    </lineage>
</organism>
<evidence type="ECO:0000313" key="1">
    <source>
        <dbReference type="EMBL" id="EMA48497.1"/>
    </source>
</evidence>
<reference evidence="1 2" key="1">
    <citation type="journal article" date="2014" name="PLoS Genet.">
        <title>Phylogenetically driven sequencing of extremely halophilic archaea reveals strategies for static and dynamic osmo-response.</title>
        <authorList>
            <person name="Becker E.A."/>
            <person name="Seitzer P.M."/>
            <person name="Tritt A."/>
            <person name="Larsen D."/>
            <person name="Krusor M."/>
            <person name="Yao A.I."/>
            <person name="Wu D."/>
            <person name="Madern D."/>
            <person name="Eisen J.A."/>
            <person name="Darling A.E."/>
            <person name="Facciotti M.T."/>
        </authorList>
    </citation>
    <scope>NUCLEOTIDE SEQUENCE [LARGE SCALE GENOMIC DNA]</scope>
    <source>
        <strain evidence="1 2">DSM 1307</strain>
    </source>
</reference>
<name>M0MS15_HALMO</name>
<evidence type="ECO:0000313" key="2">
    <source>
        <dbReference type="Proteomes" id="UP000011568"/>
    </source>
</evidence>
<dbReference type="Proteomes" id="UP000011568">
    <property type="component" value="Unassembled WGS sequence"/>
</dbReference>
<dbReference type="SUPFAM" id="SSF46785">
    <property type="entry name" value="Winged helix' DNA-binding domain"/>
    <property type="match status" value="1"/>
</dbReference>
<dbReference type="InterPro" id="IPR036390">
    <property type="entry name" value="WH_DNA-bd_sf"/>
</dbReference>
<dbReference type="EMBL" id="AOMC01000049">
    <property type="protein sequence ID" value="EMA48497.1"/>
    <property type="molecule type" value="Genomic_DNA"/>
</dbReference>
<proteinExistence type="predicted"/>
<dbReference type="Gene3D" id="1.10.10.10">
    <property type="entry name" value="Winged helix-like DNA-binding domain superfamily/Winged helix DNA-binding domain"/>
    <property type="match status" value="1"/>
</dbReference>
<dbReference type="eggNOG" id="arCOG00394">
    <property type="taxonomic scope" value="Archaea"/>
</dbReference>
<protein>
    <recommendedName>
        <fullName evidence="3">ArsR family transcriptional regulator</fullName>
    </recommendedName>
</protein>
<comment type="caution">
    <text evidence="1">The sequence shown here is derived from an EMBL/GenBank/DDBJ whole genome shotgun (WGS) entry which is preliminary data.</text>
</comment>
<gene>
    <name evidence="1" type="ORF">C448_03181</name>
</gene>
<keyword evidence="2" id="KW-1185">Reference proteome</keyword>
<sequence length="93" mass="10327">MQCCSYLSTGLSALGPISGMMSADQKLLDLPPSAKLVFIVLEHEEPLTQKQIGAETLLPPRTVRYALAQLKEIEKISEKIHFADARQKIYEIA</sequence>
<accession>M0MS15</accession>
<dbReference type="InterPro" id="IPR036388">
    <property type="entry name" value="WH-like_DNA-bd_sf"/>
</dbReference>